<evidence type="ECO:0000313" key="3">
    <source>
        <dbReference type="WBParaSite" id="Pan_g22856.t1"/>
    </source>
</evidence>
<reference evidence="2" key="1">
    <citation type="journal article" date="2013" name="Genetics">
        <title>The draft genome and transcriptome of Panagrellus redivivus are shaped by the harsh demands of a free-living lifestyle.</title>
        <authorList>
            <person name="Srinivasan J."/>
            <person name="Dillman A.R."/>
            <person name="Macchietto M.G."/>
            <person name="Heikkinen L."/>
            <person name="Lakso M."/>
            <person name="Fracchia K.M."/>
            <person name="Antoshechkin I."/>
            <person name="Mortazavi A."/>
            <person name="Wong G."/>
            <person name="Sternberg P.W."/>
        </authorList>
    </citation>
    <scope>NUCLEOTIDE SEQUENCE [LARGE SCALE GENOMIC DNA]</scope>
    <source>
        <strain evidence="2">MT8872</strain>
    </source>
</reference>
<keyword evidence="1" id="KW-1133">Transmembrane helix</keyword>
<dbReference type="WBParaSite" id="Pan_g22856.t1">
    <property type="protein sequence ID" value="Pan_g22856.t1"/>
    <property type="gene ID" value="Pan_g22856"/>
</dbReference>
<feature type="transmembrane region" description="Helical" evidence="1">
    <location>
        <begin position="382"/>
        <end position="405"/>
    </location>
</feature>
<accession>A0A7E4VQ90</accession>
<dbReference type="AlphaFoldDB" id="A0A7E4VQ90"/>
<proteinExistence type="predicted"/>
<keyword evidence="2" id="KW-1185">Reference proteome</keyword>
<keyword evidence="1" id="KW-0812">Transmembrane</keyword>
<keyword evidence="1" id="KW-0472">Membrane</keyword>
<name>A0A7E4VQ90_PANRE</name>
<reference evidence="3" key="2">
    <citation type="submission" date="2020-10" db="UniProtKB">
        <authorList>
            <consortium name="WormBaseParasite"/>
        </authorList>
    </citation>
    <scope>IDENTIFICATION</scope>
</reference>
<evidence type="ECO:0000313" key="2">
    <source>
        <dbReference type="Proteomes" id="UP000492821"/>
    </source>
</evidence>
<organism evidence="2 3">
    <name type="scientific">Panagrellus redivivus</name>
    <name type="common">Microworm</name>
    <dbReference type="NCBI Taxonomy" id="6233"/>
    <lineage>
        <taxon>Eukaryota</taxon>
        <taxon>Metazoa</taxon>
        <taxon>Ecdysozoa</taxon>
        <taxon>Nematoda</taxon>
        <taxon>Chromadorea</taxon>
        <taxon>Rhabditida</taxon>
        <taxon>Tylenchina</taxon>
        <taxon>Panagrolaimomorpha</taxon>
        <taxon>Panagrolaimoidea</taxon>
        <taxon>Panagrolaimidae</taxon>
        <taxon>Panagrellus</taxon>
    </lineage>
</organism>
<protein>
    <submittedName>
        <fullName evidence="3">Membrane-associated protein</fullName>
    </submittedName>
</protein>
<sequence>MRVRCFSSERPIMAIKLGDSRGGARGCLILALVVALLPVAAGLTSATLFGTDDYALVGVADCSVTVQTKVEDNVCAYHLSDQPRTNLPPCPQHFTTLLVASDNQSTIPPRLLSVFKVNQYSGSIMYSVTPLELPSANSKHHTVSIPLVFNKFTFFLGAHARSVNKLTGIAYDNTGGNLYIFHELDSHVYVDVYMLHNKNNSPEPTNIPLYQFEADRYFCGVQWSSDPYTQRFYYHKLDFDKENGRTVSRVFSIPFNAFGRHLTDGTPGQLEKDFTFDSTGVFLRKQAQVTNGIIYSTSDDVHLGTGRHRYLGSHVRTVPGWRCPYTKDHKQDAFFVLTGWELCKLRDGYYANRTTCNLLNPTLGDASPHADELGPASNGSGFLWAITIAVIVNAVILLVILCVVCRRKEMDIQDKGYYAGGHSARALLTPEEVFQQRRTTSSATDF</sequence>
<evidence type="ECO:0000256" key="1">
    <source>
        <dbReference type="SAM" id="Phobius"/>
    </source>
</evidence>
<dbReference type="Proteomes" id="UP000492821">
    <property type="component" value="Unassembled WGS sequence"/>
</dbReference>